<dbReference type="InParanoid" id="G2XK49"/>
<dbReference type="KEGG" id="vda:VDAG_10531"/>
<name>G2XK49_VERDV</name>
<dbReference type="AlphaFoldDB" id="G2XK49"/>
<dbReference type="Proteomes" id="UP000001611">
    <property type="component" value="Unassembled WGS sequence"/>
</dbReference>
<dbReference type="EMBL" id="DS572743">
    <property type="protein sequence ID" value="EGY21549.1"/>
    <property type="molecule type" value="Genomic_DNA"/>
</dbReference>
<sequence length="58" mass="6535">MQATELGRSDKRSKRHDLDAEYFEVEGRGIVYETDPREGVKLASEVGGQLPWGTLMPQ</sequence>
<organism evidence="1 2">
    <name type="scientific">Verticillium dahliae (strain VdLs.17 / ATCC MYA-4575 / FGSC 10137)</name>
    <name type="common">Verticillium wilt</name>
    <dbReference type="NCBI Taxonomy" id="498257"/>
    <lineage>
        <taxon>Eukaryota</taxon>
        <taxon>Fungi</taxon>
        <taxon>Dikarya</taxon>
        <taxon>Ascomycota</taxon>
        <taxon>Pezizomycotina</taxon>
        <taxon>Sordariomycetes</taxon>
        <taxon>Hypocreomycetidae</taxon>
        <taxon>Glomerellales</taxon>
        <taxon>Plectosphaerellaceae</taxon>
        <taxon>Verticillium</taxon>
    </lineage>
</organism>
<dbReference type="GeneID" id="20711994"/>
<accession>G2XK49</accession>
<protein>
    <submittedName>
        <fullName evidence="1">Uncharacterized protein</fullName>
    </submittedName>
</protein>
<evidence type="ECO:0000313" key="1">
    <source>
        <dbReference type="EMBL" id="EGY21549.1"/>
    </source>
</evidence>
<reference evidence="1 2" key="1">
    <citation type="submission" date="2008-03" db="EMBL/GenBank/DDBJ databases">
        <title>The Genome Sequence of Verticillium dahliae VdLs.17.</title>
        <authorList>
            <consortium name="The Broad Institute Genome Sequencing Platform"/>
            <person name="Ma L.-J.J."/>
            <person name="Klosterman S.J."/>
            <person name="Subbarao K."/>
            <person name="Dobinson K."/>
            <person name="Veronese P."/>
            <person name="Kang S."/>
            <person name="Gold S.E."/>
            <person name="Young S."/>
            <person name="Jaffe D."/>
            <person name="Gnerre S."/>
            <person name="Berlin A."/>
            <person name="Heiman D."/>
            <person name="Hepburn T."/>
            <person name="Sykes S."/>
            <person name="Alvarado L."/>
            <person name="Kodira C.D."/>
            <person name="Lander E."/>
            <person name="Galagan J."/>
            <person name="Nusbaum C."/>
            <person name="Birren B."/>
        </authorList>
    </citation>
    <scope>NUCLEOTIDE SEQUENCE [LARGE SCALE GENOMIC DNA]</scope>
    <source>
        <strain evidence="2">VdLs.17 / ATCC MYA-4575 / FGSC 10137</strain>
    </source>
</reference>
<dbReference type="RefSeq" id="XP_009657893.1">
    <property type="nucleotide sequence ID" value="XM_009659598.1"/>
</dbReference>
<dbReference type="HOGENOM" id="CLU_2980840_0_0_1"/>
<keyword evidence="2" id="KW-1185">Reference proteome</keyword>
<proteinExistence type="predicted"/>
<gene>
    <name evidence="1" type="ORF">VDAG_10531</name>
</gene>
<reference evidence="2" key="2">
    <citation type="journal article" date="2011" name="PLoS Pathog.">
        <title>Comparative genomics yields insights into niche adaptation of plant vascular wilt pathogens.</title>
        <authorList>
            <person name="Klosterman S.J."/>
            <person name="Subbarao K.V."/>
            <person name="Kang S."/>
            <person name="Veronese P."/>
            <person name="Gold S.E."/>
            <person name="Thomma B.P.H.J."/>
            <person name="Chen Z."/>
            <person name="Henrissat B."/>
            <person name="Lee Y.-H."/>
            <person name="Park J."/>
            <person name="Garcia-Pedrajas M.D."/>
            <person name="Barbara D.J."/>
            <person name="Anchieta A."/>
            <person name="de Jonge R."/>
            <person name="Santhanam P."/>
            <person name="Maruthachalam K."/>
            <person name="Atallah Z."/>
            <person name="Amyotte S.G."/>
            <person name="Paz Z."/>
            <person name="Inderbitzin P."/>
            <person name="Hayes R.J."/>
            <person name="Heiman D.I."/>
            <person name="Young S."/>
            <person name="Zeng Q."/>
            <person name="Engels R."/>
            <person name="Galagan J."/>
            <person name="Cuomo C.A."/>
            <person name="Dobinson K.F."/>
            <person name="Ma L.-J."/>
        </authorList>
    </citation>
    <scope>NUCLEOTIDE SEQUENCE [LARGE SCALE GENOMIC DNA]</scope>
    <source>
        <strain evidence="2">VdLs.17 / ATCC MYA-4575 / FGSC 10137</strain>
    </source>
</reference>
<evidence type="ECO:0000313" key="2">
    <source>
        <dbReference type="Proteomes" id="UP000001611"/>
    </source>
</evidence>